<dbReference type="Gene3D" id="1.10.260.40">
    <property type="entry name" value="lambda repressor-like DNA-binding domains"/>
    <property type="match status" value="1"/>
</dbReference>
<name>A0A4R3M988_9BURK</name>
<accession>A0A4R3M988</accession>
<proteinExistence type="predicted"/>
<comment type="caution">
    <text evidence="2">The sequence shown here is derived from an EMBL/GenBank/DDBJ whole genome shotgun (WGS) entry which is preliminary data.</text>
</comment>
<dbReference type="SMART" id="SM00530">
    <property type="entry name" value="HTH_XRE"/>
    <property type="match status" value="1"/>
</dbReference>
<dbReference type="InterPro" id="IPR001387">
    <property type="entry name" value="Cro/C1-type_HTH"/>
</dbReference>
<dbReference type="EMBL" id="SMAJ01000003">
    <property type="protein sequence ID" value="TCT09682.1"/>
    <property type="molecule type" value="Genomic_DNA"/>
</dbReference>
<dbReference type="GO" id="GO:0003677">
    <property type="term" value="F:DNA binding"/>
    <property type="evidence" value="ECO:0007669"/>
    <property type="project" value="InterPro"/>
</dbReference>
<evidence type="ECO:0000313" key="3">
    <source>
        <dbReference type="Proteomes" id="UP000295525"/>
    </source>
</evidence>
<dbReference type="OrthoDB" id="8527218at2"/>
<keyword evidence="3" id="KW-1185">Reference proteome</keyword>
<organism evidence="2 3">
    <name type="scientific">Paralcaligenes ureilyticus</name>
    <dbReference type="NCBI Taxonomy" id="627131"/>
    <lineage>
        <taxon>Bacteria</taxon>
        <taxon>Pseudomonadati</taxon>
        <taxon>Pseudomonadota</taxon>
        <taxon>Betaproteobacteria</taxon>
        <taxon>Burkholderiales</taxon>
        <taxon>Alcaligenaceae</taxon>
        <taxon>Paralcaligenes</taxon>
    </lineage>
</organism>
<dbReference type="CDD" id="cd00093">
    <property type="entry name" value="HTH_XRE"/>
    <property type="match status" value="1"/>
</dbReference>
<feature type="domain" description="HTH cro/C1-type" evidence="1">
    <location>
        <begin position="11"/>
        <end position="63"/>
    </location>
</feature>
<dbReference type="SUPFAM" id="SSF47413">
    <property type="entry name" value="lambda repressor-like DNA-binding domains"/>
    <property type="match status" value="1"/>
</dbReference>
<reference evidence="2 3" key="1">
    <citation type="submission" date="2019-03" db="EMBL/GenBank/DDBJ databases">
        <title>Genomic Encyclopedia of Type Strains, Phase IV (KMG-IV): sequencing the most valuable type-strain genomes for metagenomic binning, comparative biology and taxonomic classification.</title>
        <authorList>
            <person name="Goeker M."/>
        </authorList>
    </citation>
    <scope>NUCLEOTIDE SEQUENCE [LARGE SCALE GENOMIC DNA]</scope>
    <source>
        <strain evidence="2 3">DSM 24591</strain>
    </source>
</reference>
<evidence type="ECO:0000313" key="2">
    <source>
        <dbReference type="EMBL" id="TCT09682.1"/>
    </source>
</evidence>
<protein>
    <submittedName>
        <fullName evidence="2">Transcriptional regulator with XRE-family HTH domain</fullName>
    </submittedName>
</protein>
<sequence>MDLRTGFGLALRQVRTQKELTQEDFSNVSSRTYLSTLERGLKSPTIDKVDALADVLDVHPLTLLALAYSRTQGIKLTQLLANVLIEAEPFDG</sequence>
<dbReference type="InterPro" id="IPR010982">
    <property type="entry name" value="Lambda_DNA-bd_dom_sf"/>
</dbReference>
<dbReference type="AlphaFoldDB" id="A0A4R3M988"/>
<dbReference type="Proteomes" id="UP000295525">
    <property type="component" value="Unassembled WGS sequence"/>
</dbReference>
<dbReference type="Pfam" id="PF01381">
    <property type="entry name" value="HTH_3"/>
    <property type="match status" value="1"/>
</dbReference>
<gene>
    <name evidence="2" type="ORF">EDC26_103301</name>
</gene>
<dbReference type="PROSITE" id="PS50943">
    <property type="entry name" value="HTH_CROC1"/>
    <property type="match status" value="1"/>
</dbReference>
<evidence type="ECO:0000259" key="1">
    <source>
        <dbReference type="PROSITE" id="PS50943"/>
    </source>
</evidence>